<evidence type="ECO:0000313" key="7">
    <source>
        <dbReference type="EMBL" id="OLF87017.1"/>
    </source>
</evidence>
<dbReference type="GO" id="GO:0044550">
    <property type="term" value="P:secondary metabolite biosynthetic process"/>
    <property type="evidence" value="ECO:0007669"/>
    <property type="project" value="UniProtKB-ARBA"/>
</dbReference>
<dbReference type="Gene3D" id="3.30.559.10">
    <property type="entry name" value="Chloramphenicol acetyltransferase-like domain"/>
    <property type="match status" value="1"/>
</dbReference>
<evidence type="ECO:0000256" key="2">
    <source>
        <dbReference type="ARBA" id="ARBA00006432"/>
    </source>
</evidence>
<dbReference type="Pfam" id="PF00668">
    <property type="entry name" value="Condensation"/>
    <property type="match status" value="1"/>
</dbReference>
<evidence type="ECO:0000256" key="5">
    <source>
        <dbReference type="ARBA" id="ARBA00023194"/>
    </source>
</evidence>
<evidence type="ECO:0000313" key="8">
    <source>
        <dbReference type="Proteomes" id="UP000185604"/>
    </source>
</evidence>
<dbReference type="NCBIfam" id="TIGR01733">
    <property type="entry name" value="AA-adenyl-dom"/>
    <property type="match status" value="1"/>
</dbReference>
<comment type="similarity">
    <text evidence="2">Belongs to the ATP-dependent AMP-binding enzyme family.</text>
</comment>
<dbReference type="InterPro" id="IPR029058">
    <property type="entry name" value="AB_hydrolase_fold"/>
</dbReference>
<dbReference type="PANTHER" id="PTHR45527">
    <property type="entry name" value="NONRIBOSOMAL PEPTIDE SYNTHETASE"/>
    <property type="match status" value="1"/>
</dbReference>
<reference evidence="7 8" key="1">
    <citation type="journal article" date="2016" name="Front. Microbiol.">
        <title>High-Level Heat Resistance of Spores of Bacillus amyloliquefaciens and Bacillus licheniformis Results from the Presence of a spoVA Operon in a Tn1546 Transposon.</title>
        <authorList>
            <person name="Berendsen E.M."/>
            <person name="Koning R.A."/>
            <person name="Boekhorst J."/>
            <person name="de Jong A."/>
            <person name="Kuipers O.P."/>
            <person name="Wells-Bennik M.H."/>
        </authorList>
    </citation>
    <scope>NUCLEOTIDE SEQUENCE [LARGE SCALE GENOMIC DNA]</scope>
    <source>
        <strain evidence="7 8">B4121</strain>
    </source>
</reference>
<dbReference type="Gene3D" id="2.30.38.10">
    <property type="entry name" value="Luciferase, Domain 3"/>
    <property type="match status" value="1"/>
</dbReference>
<dbReference type="InterPro" id="IPR023213">
    <property type="entry name" value="CAT-like_dom_sf"/>
</dbReference>
<dbReference type="GO" id="GO:0031177">
    <property type="term" value="F:phosphopantetheine binding"/>
    <property type="evidence" value="ECO:0007669"/>
    <property type="project" value="InterPro"/>
</dbReference>
<dbReference type="Gene3D" id="1.10.287.490">
    <property type="entry name" value="Helix hairpin bin"/>
    <property type="match status" value="1"/>
</dbReference>
<dbReference type="FunFam" id="3.30.559.10:FF:000012">
    <property type="entry name" value="Non-ribosomal peptide synthetase"/>
    <property type="match status" value="1"/>
</dbReference>
<keyword evidence="5" id="KW-0045">Antibiotic biosynthesis</keyword>
<dbReference type="GO" id="GO:0017000">
    <property type="term" value="P:antibiotic biosynthetic process"/>
    <property type="evidence" value="ECO:0007669"/>
    <property type="project" value="UniProtKB-KW"/>
</dbReference>
<dbReference type="Proteomes" id="UP000185604">
    <property type="component" value="Unassembled WGS sequence"/>
</dbReference>
<dbReference type="PROSITE" id="PS00455">
    <property type="entry name" value="AMP_BINDING"/>
    <property type="match status" value="1"/>
</dbReference>
<keyword evidence="4" id="KW-0597">Phosphoprotein</keyword>
<dbReference type="AlphaFoldDB" id="A0A7Z9CM21"/>
<dbReference type="FunFam" id="3.30.300.30:FF:000010">
    <property type="entry name" value="Enterobactin synthetase component F"/>
    <property type="match status" value="1"/>
</dbReference>
<organism evidence="7 8">
    <name type="scientific">Bacillus paralicheniformis</name>
    <dbReference type="NCBI Taxonomy" id="1648923"/>
    <lineage>
        <taxon>Bacteria</taxon>
        <taxon>Bacillati</taxon>
        <taxon>Bacillota</taxon>
        <taxon>Bacilli</taxon>
        <taxon>Bacillales</taxon>
        <taxon>Bacillaceae</taxon>
        <taxon>Bacillus</taxon>
    </lineage>
</organism>
<dbReference type="FunFam" id="2.30.38.10:FF:000001">
    <property type="entry name" value="Non-ribosomal peptide synthetase PvdI"/>
    <property type="match status" value="1"/>
</dbReference>
<dbReference type="PROSITE" id="PS00012">
    <property type="entry name" value="PHOSPHOPANTETHEINE"/>
    <property type="match status" value="1"/>
</dbReference>
<proteinExistence type="inferred from homology"/>
<comment type="caution">
    <text evidence="7">The sequence shown here is derived from an EMBL/GenBank/DDBJ whole genome shotgun (WGS) entry which is preliminary data.</text>
</comment>
<dbReference type="SUPFAM" id="SSF56801">
    <property type="entry name" value="Acetyl-CoA synthetase-like"/>
    <property type="match status" value="1"/>
</dbReference>
<evidence type="ECO:0000256" key="4">
    <source>
        <dbReference type="ARBA" id="ARBA00022553"/>
    </source>
</evidence>
<dbReference type="GO" id="GO:0043041">
    <property type="term" value="P:amino acid activation for nonribosomal peptide biosynthetic process"/>
    <property type="evidence" value="ECO:0007669"/>
    <property type="project" value="TreeGrafter"/>
</dbReference>
<dbReference type="GO" id="GO:0005829">
    <property type="term" value="C:cytosol"/>
    <property type="evidence" value="ECO:0007669"/>
    <property type="project" value="TreeGrafter"/>
</dbReference>
<dbReference type="InterPro" id="IPR000873">
    <property type="entry name" value="AMP-dep_synth/lig_dom"/>
</dbReference>
<dbReference type="RefSeq" id="WP_025810768.1">
    <property type="nucleotide sequence ID" value="NZ_AP023088.1"/>
</dbReference>
<keyword evidence="3" id="KW-0596">Phosphopantetheine</keyword>
<dbReference type="InterPro" id="IPR036736">
    <property type="entry name" value="ACP-like_sf"/>
</dbReference>
<dbReference type="CDD" id="cd12117">
    <property type="entry name" value="A_NRPS_Srf_like"/>
    <property type="match status" value="1"/>
</dbReference>
<dbReference type="Gene3D" id="3.30.300.30">
    <property type="match status" value="1"/>
</dbReference>
<dbReference type="InterPro" id="IPR025110">
    <property type="entry name" value="AMP-bd_C"/>
</dbReference>
<accession>A0A7Z9CM21</accession>
<sequence>MDHTQKIQNIYPLSHMQEGMLFHSFLQDEGTAYIEQSVFTIRGQLHLDWFQQSVQSIIDRHDIFRTVFLPHVAGLKEPRQVVLRDRSFQLHAEDLTEMPETDQTAYISQFKERDRQKGFNLQKDMLMRISLFKTALEQHVCVWSHHHILMDGWCLGIVLQEFMQLYEAIYTGESVPLDPVQPYSAYISWLYDQDKDKAKEYWKNYLTDFNAPTGLPKVSAKPAEKGYRQKELMFSLDRKLTARLKTIAKQHGATLATLIQTVWGLMLQRYNRTDDVVFGSVVSGRPSVIPGVEKIIGLFINTVPVRIKTESENETFSELLRRSQKERLAQDMFNFYPLADIQSHIAFKQHAIDHIFVFENYPLQQMQDSANRAESPLQIENVKVSEQSGYNFNLMIAPDDELVIKFIYNANVYDESWIDCVRGHLLEALRRAAEDTDIPASRLPMIAPDEKARIIGEFNDTKTDYDTNKTITDLFSNQVEKTPEHIALHAGGLTMTYRELDQTSTAWARIFQEQGLKKNGIAGILAEHSPEFIIGVLAVLKAGGAYLPLDAELPPERISCMLKESGADVLAVQKGLKTNIDFPKKVLISKEAKLAPVSAININTRPDDLAYIMYTSGSTGKPKGVMISHRNVVSLISNSNYTSADTNDRLILTGSLGFDAITFEIFGALLKGASLHVIDRSTMLTPARFGSYLLHHNITVLFLTTALFNQLAQAQPDMFSGLSTLYVGGEALTPALMNTVRHRCPNLKLYNIYGPTENTTFSTFYEVKQDFSQAIPIGKPISNSNAFIVDESGQLAPIGVPGELCVGGDGVAKGYLHRPDLTSQAFVEHPFQPGEKMYKTGDLARWLPDGNLEYISRMDRQIKIRGKRTEPAEIEARLIEIEGVQEAAVIIEEKNEEAFLIAYYVSDDQTEEKTIRSLLSRQLPDYMIPHDWVKLDRMPLSANGKIDRRALPAPDQKTALKQIVPPRNWVEKELIDIWRPILGVKELGIEDDFFELGGHSLKALQVIHQLKNSQGIDIPIELLFENPTIEQLAEKLFSHELRASAVQHVSRLNPPTGVNLFCFPPISGFGIFYKDLAAKLNGKATVYGFNFIEEDSRMEQYVNNIIQKQPRGPYILLGYSAGGNTAFETVKEMENRGLKVSDLIIVDAYQKKQALPPQPSSTSAEHVPAHLREAVIKKTANYQKYWAQLINGGQINANIHFIEAGIQTDQIDRFILQKWADATTRNYQEYKGAGPHQDMFETAFLSKNAEIIQHILTNSGKHAEHSR</sequence>
<dbReference type="InterPro" id="IPR020459">
    <property type="entry name" value="AMP-binding"/>
</dbReference>
<dbReference type="InterPro" id="IPR045851">
    <property type="entry name" value="AMP-bd_C_sf"/>
</dbReference>
<dbReference type="Pfam" id="PF00501">
    <property type="entry name" value="AMP-binding"/>
    <property type="match status" value="1"/>
</dbReference>
<dbReference type="FunFam" id="1.10.1200.10:FF:000005">
    <property type="entry name" value="Nonribosomal peptide synthetase 1"/>
    <property type="match status" value="1"/>
</dbReference>
<keyword evidence="7" id="KW-0436">Ligase</keyword>
<protein>
    <submittedName>
        <fullName evidence="7">Long-chain-fatty-acid--CoA ligase</fullName>
    </submittedName>
</protein>
<dbReference type="Pfam" id="PF00975">
    <property type="entry name" value="Thioesterase"/>
    <property type="match status" value="1"/>
</dbReference>
<feature type="domain" description="Carrier" evidence="6">
    <location>
        <begin position="965"/>
        <end position="1040"/>
    </location>
</feature>
<dbReference type="FunFam" id="3.40.50.12780:FF:000012">
    <property type="entry name" value="Non-ribosomal peptide synthetase"/>
    <property type="match status" value="1"/>
</dbReference>
<gene>
    <name evidence="7" type="ORF">B4121_4466</name>
</gene>
<evidence type="ECO:0000256" key="1">
    <source>
        <dbReference type="ARBA" id="ARBA00001957"/>
    </source>
</evidence>
<dbReference type="InterPro" id="IPR001242">
    <property type="entry name" value="Condensation_dom"/>
</dbReference>
<evidence type="ECO:0000256" key="3">
    <source>
        <dbReference type="ARBA" id="ARBA00022450"/>
    </source>
</evidence>
<dbReference type="InterPro" id="IPR010071">
    <property type="entry name" value="AA_adenyl_dom"/>
</dbReference>
<dbReference type="Gene3D" id="1.10.1200.10">
    <property type="entry name" value="ACP-like"/>
    <property type="match status" value="1"/>
</dbReference>
<evidence type="ECO:0000259" key="6">
    <source>
        <dbReference type="PROSITE" id="PS50075"/>
    </source>
</evidence>
<dbReference type="Gene3D" id="3.30.559.30">
    <property type="entry name" value="Nonribosomal peptide synthetase, condensation domain"/>
    <property type="match status" value="1"/>
</dbReference>
<dbReference type="InterPro" id="IPR020845">
    <property type="entry name" value="AMP-binding_CS"/>
</dbReference>
<dbReference type="SUPFAM" id="SSF52777">
    <property type="entry name" value="CoA-dependent acyltransferases"/>
    <property type="match status" value="2"/>
</dbReference>
<dbReference type="CDD" id="cd19543">
    <property type="entry name" value="DCL_NRPS"/>
    <property type="match status" value="1"/>
</dbReference>
<dbReference type="GO" id="GO:0008610">
    <property type="term" value="P:lipid biosynthetic process"/>
    <property type="evidence" value="ECO:0007669"/>
    <property type="project" value="UniProtKB-ARBA"/>
</dbReference>
<dbReference type="InterPro" id="IPR009081">
    <property type="entry name" value="PP-bd_ACP"/>
</dbReference>
<dbReference type="FunFam" id="3.40.50.980:FF:000001">
    <property type="entry name" value="Non-ribosomal peptide synthetase"/>
    <property type="match status" value="1"/>
</dbReference>
<dbReference type="FunFam" id="3.40.50.980:FF:000002">
    <property type="entry name" value="Enterobactin synthetase component F"/>
    <property type="match status" value="1"/>
</dbReference>
<dbReference type="InterPro" id="IPR001031">
    <property type="entry name" value="Thioesterase"/>
</dbReference>
<dbReference type="GO" id="GO:0016874">
    <property type="term" value="F:ligase activity"/>
    <property type="evidence" value="ECO:0007669"/>
    <property type="project" value="UniProtKB-KW"/>
</dbReference>
<name>A0A7Z9CM21_9BACI</name>
<dbReference type="Pfam" id="PF00550">
    <property type="entry name" value="PP-binding"/>
    <property type="match status" value="1"/>
</dbReference>
<dbReference type="Pfam" id="PF13193">
    <property type="entry name" value="AMP-binding_C"/>
    <property type="match status" value="1"/>
</dbReference>
<dbReference type="SUPFAM" id="SSF47336">
    <property type="entry name" value="ACP-like"/>
    <property type="match status" value="1"/>
</dbReference>
<dbReference type="SUPFAM" id="SSF53474">
    <property type="entry name" value="alpha/beta-Hydrolases"/>
    <property type="match status" value="1"/>
</dbReference>
<dbReference type="Gene3D" id="3.40.50.1820">
    <property type="entry name" value="alpha/beta hydrolase"/>
    <property type="match status" value="1"/>
</dbReference>
<dbReference type="InterPro" id="IPR006162">
    <property type="entry name" value="Ppantetheine_attach_site"/>
</dbReference>
<dbReference type="SMART" id="SM00823">
    <property type="entry name" value="PKS_PP"/>
    <property type="match status" value="1"/>
</dbReference>
<dbReference type="InterPro" id="IPR020806">
    <property type="entry name" value="PKS_PP-bd"/>
</dbReference>
<comment type="cofactor">
    <cofactor evidence="1">
        <name>pantetheine 4'-phosphate</name>
        <dbReference type="ChEBI" id="CHEBI:47942"/>
    </cofactor>
</comment>
<dbReference type="Gene3D" id="3.40.50.980">
    <property type="match status" value="2"/>
</dbReference>
<dbReference type="PRINTS" id="PR00154">
    <property type="entry name" value="AMPBINDING"/>
</dbReference>
<dbReference type="PANTHER" id="PTHR45527:SF1">
    <property type="entry name" value="FATTY ACID SYNTHASE"/>
    <property type="match status" value="1"/>
</dbReference>
<dbReference type="EMBL" id="LKPO01000027">
    <property type="protein sequence ID" value="OLF87017.1"/>
    <property type="molecule type" value="Genomic_DNA"/>
</dbReference>
<dbReference type="PROSITE" id="PS50075">
    <property type="entry name" value="CARRIER"/>
    <property type="match status" value="1"/>
</dbReference>